<evidence type="ECO:0000313" key="1">
    <source>
        <dbReference type="EMBL" id="KPC55330.1"/>
    </source>
</evidence>
<dbReference type="EMBL" id="LAQT01000001">
    <property type="protein sequence ID" value="KPC55330.1"/>
    <property type="molecule type" value="Genomic_DNA"/>
</dbReference>
<dbReference type="STRING" id="857265.WG78_01695"/>
<gene>
    <name evidence="1" type="ORF">WG78_01695</name>
</gene>
<proteinExistence type="predicted"/>
<keyword evidence="2" id="KW-1185">Reference proteome</keyword>
<protein>
    <submittedName>
        <fullName evidence="1">Uncharacterized protein</fullName>
    </submittedName>
</protein>
<reference evidence="1 2" key="1">
    <citation type="submission" date="2015-07" db="EMBL/GenBank/DDBJ databases">
        <title>Draft genome sequence of the Amantichitinum ursilacus IGB-41, a new chitin-degrading bacterium.</title>
        <authorList>
            <person name="Kirstahler P."/>
            <person name="Guenther M."/>
            <person name="Grumaz C."/>
            <person name="Rupp S."/>
            <person name="Zibek S."/>
            <person name="Sohn K."/>
        </authorList>
    </citation>
    <scope>NUCLEOTIDE SEQUENCE [LARGE SCALE GENOMIC DNA]</scope>
    <source>
        <strain evidence="1 2">IGB-41</strain>
    </source>
</reference>
<accession>A0A0N0GQZ4</accession>
<name>A0A0N0GQZ4_9NEIS</name>
<comment type="caution">
    <text evidence="1">The sequence shown here is derived from an EMBL/GenBank/DDBJ whole genome shotgun (WGS) entry which is preliminary data.</text>
</comment>
<evidence type="ECO:0000313" key="2">
    <source>
        <dbReference type="Proteomes" id="UP000037939"/>
    </source>
</evidence>
<sequence>MKTRTVKLPLGITLEVYNRAGTNAVSVALKRRERTLLFLFDNVPQAHVLSALDEFRDAVAALPSAHNASTPTTKPVALESDLITLRTGLRQAVMRGLLADDKTPTGPQPPQVYASIIGDFAWVAKQPLTESGVSPENQLTGLLERNIRRSDSPLSKADAAHVSQRLVDALLAEFNFVPLRR</sequence>
<dbReference type="Proteomes" id="UP000037939">
    <property type="component" value="Unassembled WGS sequence"/>
</dbReference>
<organism evidence="1 2">
    <name type="scientific">Amantichitinum ursilacus</name>
    <dbReference type="NCBI Taxonomy" id="857265"/>
    <lineage>
        <taxon>Bacteria</taxon>
        <taxon>Pseudomonadati</taxon>
        <taxon>Pseudomonadota</taxon>
        <taxon>Betaproteobacteria</taxon>
        <taxon>Neisseriales</taxon>
        <taxon>Chitinibacteraceae</taxon>
        <taxon>Amantichitinum</taxon>
    </lineage>
</organism>
<dbReference type="RefSeq" id="WP_053936040.1">
    <property type="nucleotide sequence ID" value="NZ_LAQT01000001.1"/>
</dbReference>
<dbReference type="AlphaFoldDB" id="A0A0N0GQZ4"/>